<organism evidence="2 3">
    <name type="scientific">Rhinopithecimicrobium faecis</name>
    <dbReference type="NCBI Taxonomy" id="2820698"/>
    <lineage>
        <taxon>Bacteria</taxon>
        <taxon>Pseudomonadati</taxon>
        <taxon>Bacteroidota</taxon>
        <taxon>Sphingobacteriia</taxon>
        <taxon>Sphingobacteriales</taxon>
        <taxon>Sphingobacteriaceae</taxon>
        <taxon>Rhinopithecimicrobium</taxon>
    </lineage>
</organism>
<feature type="transmembrane region" description="Helical" evidence="1">
    <location>
        <begin position="67"/>
        <end position="88"/>
    </location>
</feature>
<keyword evidence="1" id="KW-0812">Transmembrane</keyword>
<evidence type="ECO:0000313" key="3">
    <source>
        <dbReference type="Proteomes" id="UP000679691"/>
    </source>
</evidence>
<keyword evidence="1" id="KW-0472">Membrane</keyword>
<dbReference type="EMBL" id="JAGKSB010000009">
    <property type="protein sequence ID" value="MBP3943704.1"/>
    <property type="molecule type" value="Genomic_DNA"/>
</dbReference>
<dbReference type="AlphaFoldDB" id="A0A8T4HAA8"/>
<dbReference type="Proteomes" id="UP000679691">
    <property type="component" value="Unassembled WGS sequence"/>
</dbReference>
<dbReference type="RefSeq" id="WP_353547205.1">
    <property type="nucleotide sequence ID" value="NZ_JAGKSB010000009.1"/>
</dbReference>
<dbReference type="Pfam" id="PF06961">
    <property type="entry name" value="DUF1294"/>
    <property type="match status" value="1"/>
</dbReference>
<accession>A0A8T4HAA8</accession>
<proteinExistence type="predicted"/>
<sequence length="89" mass="10037">MTFLLTSALVLMNSLTFSLYGYDKYLAVKSKRRISEKNLLLLAFLGGCLGAFLGMLIFRHKIAKVSFVLKFIAVVLLQCLLISLLYVMK</sequence>
<evidence type="ECO:0000256" key="1">
    <source>
        <dbReference type="SAM" id="Phobius"/>
    </source>
</evidence>
<feature type="transmembrane region" description="Helical" evidence="1">
    <location>
        <begin position="40"/>
        <end position="58"/>
    </location>
</feature>
<comment type="caution">
    <text evidence="2">The sequence shown here is derived from an EMBL/GenBank/DDBJ whole genome shotgun (WGS) entry which is preliminary data.</text>
</comment>
<evidence type="ECO:0000313" key="2">
    <source>
        <dbReference type="EMBL" id="MBP3943704.1"/>
    </source>
</evidence>
<reference evidence="2" key="1">
    <citation type="submission" date="2021-03" db="EMBL/GenBank/DDBJ databases">
        <authorList>
            <person name="Lu T."/>
            <person name="Wang Q."/>
            <person name="Han X."/>
        </authorList>
    </citation>
    <scope>NUCLEOTIDE SEQUENCE</scope>
    <source>
        <strain evidence="2">WQ 2009</strain>
    </source>
</reference>
<gene>
    <name evidence="2" type="ORF">J5U18_09035</name>
</gene>
<dbReference type="InterPro" id="IPR010718">
    <property type="entry name" value="DUF1294"/>
</dbReference>
<keyword evidence="1" id="KW-1133">Transmembrane helix</keyword>
<name>A0A8T4HAA8_9SPHI</name>
<keyword evidence="3" id="KW-1185">Reference proteome</keyword>
<protein>
    <submittedName>
        <fullName evidence="2">DUF1294 domain-containing protein</fullName>
    </submittedName>
</protein>